<sequence length="229" mass="23227">MAAGLYWLLPRTPWMSEMSWADAWPPLAIGAGVMFLAMVGIRLVAELWMLPYYLADSRQGFSPADVVTRSYERRPAVHNTEQSWTAPSRIIEDDGACVSDARVTRPAESLVSRRDKEPELDLNKAAETIAEDGPGTPRGPDTNGGPGAKGDLNASGGPGAKGGPNASGGPSAKGGPNASGGPGAKGGPNASGVPGAKGPNANAGPGAKGGPGVKSGPGARRGPRQEPSL</sequence>
<proteinExistence type="predicted"/>
<evidence type="ECO:0000313" key="3">
    <source>
        <dbReference type="EMBL" id="QRG26791.1"/>
    </source>
</evidence>
<dbReference type="Proteomes" id="UP000324285">
    <property type="component" value="Chromosome"/>
</dbReference>
<keyword evidence="4" id="KW-1185">Reference proteome</keyword>
<dbReference type="AlphaFoldDB" id="A0A7U3HWP9"/>
<keyword evidence="2" id="KW-0812">Transmembrane</keyword>
<feature type="region of interest" description="Disordered" evidence="1">
    <location>
        <begin position="102"/>
        <end position="229"/>
    </location>
</feature>
<keyword evidence="2" id="KW-0472">Membrane</keyword>
<feature type="compositionally biased region" description="Gly residues" evidence="1">
    <location>
        <begin position="177"/>
        <end position="186"/>
    </location>
</feature>
<keyword evidence="2" id="KW-1133">Transmembrane helix</keyword>
<protein>
    <submittedName>
        <fullName evidence="3">Uncharacterized protein</fullName>
    </submittedName>
</protein>
<feature type="transmembrane region" description="Helical" evidence="2">
    <location>
        <begin position="23"/>
        <end position="45"/>
    </location>
</feature>
<organism evidence="3 4">
    <name type="scientific">Halomonas binhaiensis</name>
    <dbReference type="NCBI Taxonomy" id="2562282"/>
    <lineage>
        <taxon>Bacteria</taxon>
        <taxon>Pseudomonadati</taxon>
        <taxon>Pseudomonadota</taxon>
        <taxon>Gammaproteobacteria</taxon>
        <taxon>Oceanospirillales</taxon>
        <taxon>Halomonadaceae</taxon>
        <taxon>Halomonas</taxon>
    </lineage>
</organism>
<evidence type="ECO:0000313" key="4">
    <source>
        <dbReference type="Proteomes" id="UP000324285"/>
    </source>
</evidence>
<dbReference type="EMBL" id="CP038437">
    <property type="protein sequence ID" value="QRG26791.1"/>
    <property type="molecule type" value="Genomic_DNA"/>
</dbReference>
<dbReference type="KEGG" id="hbh:E4T21_21370"/>
<gene>
    <name evidence="3" type="ORF">E4T21_21370</name>
</gene>
<evidence type="ECO:0000256" key="2">
    <source>
        <dbReference type="SAM" id="Phobius"/>
    </source>
</evidence>
<feature type="compositionally biased region" description="Low complexity" evidence="1">
    <location>
        <begin position="192"/>
        <end position="205"/>
    </location>
</feature>
<reference evidence="3" key="1">
    <citation type="submission" date="2021-02" db="EMBL/GenBank/DDBJ databases">
        <title>Strain Y2R2, a novel species of the genus Halomonas.</title>
        <authorList>
            <person name="Huang H."/>
        </authorList>
    </citation>
    <scope>NUCLEOTIDE SEQUENCE</scope>
    <source>
        <strain evidence="3">Y2R2</strain>
    </source>
</reference>
<feature type="compositionally biased region" description="Gly residues" evidence="1">
    <location>
        <begin position="206"/>
        <end position="215"/>
    </location>
</feature>
<accession>A0A7U3HWP9</accession>
<name>A0A7U3HWP9_9GAMM</name>
<feature type="compositionally biased region" description="Gly residues" evidence="1">
    <location>
        <begin position="156"/>
        <end position="166"/>
    </location>
</feature>
<feature type="compositionally biased region" description="Basic and acidic residues" evidence="1">
    <location>
        <begin position="111"/>
        <end position="124"/>
    </location>
</feature>
<evidence type="ECO:0000256" key="1">
    <source>
        <dbReference type="SAM" id="MobiDB-lite"/>
    </source>
</evidence>
<dbReference type="RefSeq" id="WP_187775066.1">
    <property type="nucleotide sequence ID" value="NZ_CP038437.2"/>
</dbReference>